<evidence type="ECO:0000256" key="1">
    <source>
        <dbReference type="ARBA" id="ARBA00008007"/>
    </source>
</evidence>
<gene>
    <name evidence="4" type="ORF">AB5L97_12300</name>
</gene>
<comment type="similarity">
    <text evidence="1">Belongs to the ComF/GntX family.</text>
</comment>
<feature type="region of interest" description="Disordered" evidence="2">
    <location>
        <begin position="208"/>
        <end position="264"/>
    </location>
</feature>
<dbReference type="Gene3D" id="3.40.50.2020">
    <property type="match status" value="1"/>
</dbReference>
<dbReference type="RefSeq" id="WP_369044884.1">
    <property type="nucleotide sequence ID" value="NZ_CP163302.1"/>
</dbReference>
<dbReference type="PANTHER" id="PTHR47505">
    <property type="entry name" value="DNA UTILIZATION PROTEIN YHGH"/>
    <property type="match status" value="1"/>
</dbReference>
<dbReference type="EMBL" id="CP163302">
    <property type="protein sequence ID" value="XDP44064.1"/>
    <property type="molecule type" value="Genomic_DNA"/>
</dbReference>
<dbReference type="InterPro" id="IPR029057">
    <property type="entry name" value="PRTase-like"/>
</dbReference>
<proteinExistence type="inferred from homology"/>
<evidence type="ECO:0000313" key="4">
    <source>
        <dbReference type="EMBL" id="XDP44064.1"/>
    </source>
</evidence>
<feature type="domain" description="Phosphoribosyltransferase" evidence="3">
    <location>
        <begin position="260"/>
        <end position="313"/>
    </location>
</feature>
<name>A0AB39L146_9MICC</name>
<evidence type="ECO:0000256" key="2">
    <source>
        <dbReference type="SAM" id="MobiDB-lite"/>
    </source>
</evidence>
<dbReference type="PANTHER" id="PTHR47505:SF1">
    <property type="entry name" value="DNA UTILIZATION PROTEIN YHGH"/>
    <property type="match status" value="1"/>
</dbReference>
<feature type="compositionally biased region" description="Basic and acidic residues" evidence="2">
    <location>
        <begin position="323"/>
        <end position="333"/>
    </location>
</feature>
<dbReference type="CDD" id="cd06223">
    <property type="entry name" value="PRTases_typeI"/>
    <property type="match status" value="1"/>
</dbReference>
<sequence>MGSARKSAEPVVAAGRHAGRPLGLSARFRDGLMAVAGELLGLVVPVECVACGAPDTQLCPACTRRLRALTARPARVDEHAPALIEASGRVLLPAVAAGPYRNELSLALLAFKRHGSAALAGELSAALARALRAAAGSAGGGVLLVPVPTSRSAYLRRGFDPLRLLLTRVRREARLPPGTAWVEALGPRRRALRERAAAVAARAVGAGESSQKGLGRSQRRSRVSGSLTALPQPRVLGHGTGHGAGARGTALGAPRRGQRSLRQSLRGRRCVVVDDVLTTGATVREAARALEAVGAVVLGVVTLAYVPHPEAPGRGPPATLGADRPDSRSTGDE</sequence>
<reference evidence="4" key="1">
    <citation type="submission" date="2024-07" db="EMBL/GenBank/DDBJ databases">
        <authorList>
            <person name="fu j."/>
        </authorList>
    </citation>
    <scope>NUCLEOTIDE SEQUENCE</scope>
    <source>
        <strain evidence="4">P10A9</strain>
    </source>
</reference>
<dbReference type="KEGG" id="spue:AB5L97_12300"/>
<dbReference type="Pfam" id="PF00156">
    <property type="entry name" value="Pribosyltran"/>
    <property type="match status" value="1"/>
</dbReference>
<feature type="compositionally biased region" description="Low complexity" evidence="2">
    <location>
        <begin position="247"/>
        <end position="264"/>
    </location>
</feature>
<dbReference type="InterPro" id="IPR051910">
    <property type="entry name" value="ComF/GntX_DNA_util-trans"/>
</dbReference>
<accession>A0AB39L146</accession>
<evidence type="ECO:0000259" key="3">
    <source>
        <dbReference type="Pfam" id="PF00156"/>
    </source>
</evidence>
<feature type="region of interest" description="Disordered" evidence="2">
    <location>
        <begin position="308"/>
        <end position="333"/>
    </location>
</feature>
<organism evidence="4">
    <name type="scientific">Sinomonas puerhi</name>
    <dbReference type="NCBI Taxonomy" id="3238584"/>
    <lineage>
        <taxon>Bacteria</taxon>
        <taxon>Bacillati</taxon>
        <taxon>Actinomycetota</taxon>
        <taxon>Actinomycetes</taxon>
        <taxon>Micrococcales</taxon>
        <taxon>Micrococcaceae</taxon>
        <taxon>Sinomonas</taxon>
    </lineage>
</organism>
<dbReference type="AlphaFoldDB" id="A0AB39L146"/>
<protein>
    <submittedName>
        <fullName evidence="4">ComF family protein</fullName>
    </submittedName>
</protein>
<dbReference type="InterPro" id="IPR000836">
    <property type="entry name" value="PRTase_dom"/>
</dbReference>
<dbReference type="SUPFAM" id="SSF53271">
    <property type="entry name" value="PRTase-like"/>
    <property type="match status" value="1"/>
</dbReference>